<comment type="caution">
    <text evidence="2">The sequence shown here is derived from an EMBL/GenBank/DDBJ whole genome shotgun (WGS) entry which is preliminary data.</text>
</comment>
<dbReference type="Proteomes" id="UP000604475">
    <property type="component" value="Unassembled WGS sequence"/>
</dbReference>
<dbReference type="EMBL" id="JAEACQ010000261">
    <property type="protein sequence ID" value="MBL7631174.1"/>
    <property type="molecule type" value="Genomic_DNA"/>
</dbReference>
<dbReference type="Pfam" id="PF08241">
    <property type="entry name" value="Methyltransf_11"/>
    <property type="match status" value="1"/>
</dbReference>
<evidence type="ECO:0000313" key="3">
    <source>
        <dbReference type="Proteomes" id="UP000604475"/>
    </source>
</evidence>
<accession>A0A937RLT1</accession>
<gene>
    <name evidence="2" type="ORF">I7412_29250</name>
</gene>
<sequence>MMAKDVFLDPVAVQDLYRSADRLSRRTDALHQAKITGSDVAAAIPTLLRQAGAPHGTALDIGCGRGTTTLRLATAATFVRLVAIDVSPALLATTRRRLQATALGASTTTVCADFHCLPIRSQTISAVVAAFCLYHSPRPATAVAEIARVLAPGGIAVLVTKSLDSYAELDDLVARAELDPQATRRPSLYETFHSASIAAITATGLSVLDVLHERHVFRFAGHAHAAVYLATSPKYQMGAANGDPDAIATALRSRLPDRPIETASTVSYAIARCP</sequence>
<dbReference type="GO" id="GO:0008757">
    <property type="term" value="F:S-adenosylmethionine-dependent methyltransferase activity"/>
    <property type="evidence" value="ECO:0007669"/>
    <property type="project" value="InterPro"/>
</dbReference>
<keyword evidence="2" id="KW-0808">Transferase</keyword>
<organism evidence="2 3">
    <name type="scientific">Frankia nepalensis</name>
    <dbReference type="NCBI Taxonomy" id="1836974"/>
    <lineage>
        <taxon>Bacteria</taxon>
        <taxon>Bacillati</taxon>
        <taxon>Actinomycetota</taxon>
        <taxon>Actinomycetes</taxon>
        <taxon>Frankiales</taxon>
        <taxon>Frankiaceae</taxon>
        <taxon>Frankia</taxon>
    </lineage>
</organism>
<feature type="domain" description="Methyltransferase type 11" evidence="1">
    <location>
        <begin position="59"/>
        <end position="157"/>
    </location>
</feature>
<keyword evidence="3" id="KW-1185">Reference proteome</keyword>
<evidence type="ECO:0000313" key="2">
    <source>
        <dbReference type="EMBL" id="MBL7631174.1"/>
    </source>
</evidence>
<protein>
    <submittedName>
        <fullName evidence="2">Class I SAM-dependent methyltransferase</fullName>
    </submittedName>
</protein>
<name>A0A937RLT1_9ACTN</name>
<evidence type="ECO:0000259" key="1">
    <source>
        <dbReference type="Pfam" id="PF08241"/>
    </source>
</evidence>
<dbReference type="RefSeq" id="WP_203001874.1">
    <property type="nucleotide sequence ID" value="NZ_JADWYU010000086.1"/>
</dbReference>
<dbReference type="SUPFAM" id="SSF53335">
    <property type="entry name" value="S-adenosyl-L-methionine-dependent methyltransferases"/>
    <property type="match status" value="1"/>
</dbReference>
<dbReference type="InterPro" id="IPR013216">
    <property type="entry name" value="Methyltransf_11"/>
</dbReference>
<dbReference type="PANTHER" id="PTHR43861">
    <property type="entry name" value="TRANS-ACONITATE 2-METHYLTRANSFERASE-RELATED"/>
    <property type="match status" value="1"/>
</dbReference>
<dbReference type="CDD" id="cd02440">
    <property type="entry name" value="AdoMet_MTases"/>
    <property type="match status" value="1"/>
</dbReference>
<reference evidence="2" key="1">
    <citation type="submission" date="2020-12" db="EMBL/GenBank/DDBJ databases">
        <title>Genomic characterization of non-nitrogen-fixing Frankia strains.</title>
        <authorList>
            <person name="Carlos-Shanley C."/>
            <person name="Guerra T."/>
            <person name="Hahn D."/>
        </authorList>
    </citation>
    <scope>NUCLEOTIDE SEQUENCE</scope>
    <source>
        <strain evidence="2">CN6</strain>
    </source>
</reference>
<dbReference type="GO" id="GO:0032259">
    <property type="term" value="P:methylation"/>
    <property type="evidence" value="ECO:0007669"/>
    <property type="project" value="UniProtKB-KW"/>
</dbReference>
<dbReference type="Gene3D" id="3.40.50.150">
    <property type="entry name" value="Vaccinia Virus protein VP39"/>
    <property type="match status" value="1"/>
</dbReference>
<dbReference type="InterPro" id="IPR029063">
    <property type="entry name" value="SAM-dependent_MTases_sf"/>
</dbReference>
<proteinExistence type="predicted"/>
<dbReference type="AlphaFoldDB" id="A0A937RLT1"/>
<keyword evidence="2" id="KW-0489">Methyltransferase</keyword>